<evidence type="ECO:0000313" key="3">
    <source>
        <dbReference type="EMBL" id="WAW14215.1"/>
    </source>
</evidence>
<dbReference type="EMBL" id="CP114052">
    <property type="protein sequence ID" value="WAW14215.1"/>
    <property type="molecule type" value="Genomic_DNA"/>
</dbReference>
<gene>
    <name evidence="2" type="primary">tmcAL</name>
    <name evidence="3" type="ORF">O0R46_06280</name>
</gene>
<dbReference type="Gene3D" id="3.40.50.620">
    <property type="entry name" value="HUPs"/>
    <property type="match status" value="1"/>
</dbReference>
<keyword evidence="1 2" id="KW-0819">tRNA processing</keyword>
<comment type="catalytic activity">
    <reaction evidence="2">
        <text>cytidine(34) in elongator tRNA(Met) + acetate + ATP = N(4)-acetylcytidine(34) in elongator tRNA(Met) + AMP + diphosphate</text>
        <dbReference type="Rhea" id="RHEA:58144"/>
        <dbReference type="Rhea" id="RHEA-COMP:10693"/>
        <dbReference type="Rhea" id="RHEA-COMP:10694"/>
        <dbReference type="ChEBI" id="CHEBI:30089"/>
        <dbReference type="ChEBI" id="CHEBI:30616"/>
        <dbReference type="ChEBI" id="CHEBI:33019"/>
        <dbReference type="ChEBI" id="CHEBI:74900"/>
        <dbReference type="ChEBI" id="CHEBI:82748"/>
        <dbReference type="ChEBI" id="CHEBI:456215"/>
    </reaction>
</comment>
<keyword evidence="2" id="KW-0547">Nucleotide-binding</keyword>
<evidence type="ECO:0000313" key="4">
    <source>
        <dbReference type="Proteomes" id="UP001164187"/>
    </source>
</evidence>
<reference evidence="3" key="1">
    <citation type="submission" date="2022-12" db="EMBL/GenBank/DDBJ databases">
        <title>Peptostreptococcus.</title>
        <authorList>
            <person name="Lee S.H."/>
        </authorList>
    </citation>
    <scope>NUCLEOTIDE SEQUENCE</scope>
    <source>
        <strain evidence="3">CBA3647</strain>
    </source>
</reference>
<keyword evidence="2" id="KW-0436">Ligase</keyword>
<evidence type="ECO:0000256" key="2">
    <source>
        <dbReference type="HAMAP-Rule" id="MF_01539"/>
    </source>
</evidence>
<comment type="similarity">
    <text evidence="2">Belongs to the TmcAL family.</text>
</comment>
<accession>A0ABY7JLH8</accession>
<comment type="caution">
    <text evidence="2">Lacks conserved residue(s) required for the propagation of feature annotation.</text>
</comment>
<dbReference type="PANTHER" id="PTHR37825">
    <property type="entry name" value="TRNA(MET) CYTIDINE ACETATE LIGASE"/>
    <property type="match status" value="1"/>
</dbReference>
<dbReference type="Proteomes" id="UP001164187">
    <property type="component" value="Chromosome"/>
</dbReference>
<feature type="binding site" evidence="2">
    <location>
        <begin position="7"/>
        <end position="20"/>
    </location>
    <ligand>
        <name>ATP</name>
        <dbReference type="ChEBI" id="CHEBI:30616"/>
    </ligand>
</feature>
<comment type="subcellular location">
    <subcellularLocation>
        <location evidence="2">Cytoplasm</location>
    </subcellularLocation>
</comment>
<evidence type="ECO:0000256" key="1">
    <source>
        <dbReference type="ARBA" id="ARBA00022694"/>
    </source>
</evidence>
<dbReference type="SUPFAM" id="SSF52374">
    <property type="entry name" value="Nucleotidylyl transferase"/>
    <property type="match status" value="1"/>
</dbReference>
<feature type="binding site" evidence="2">
    <location>
        <position position="170"/>
    </location>
    <ligand>
        <name>ATP</name>
        <dbReference type="ChEBI" id="CHEBI:30616"/>
    </ligand>
</feature>
<dbReference type="Pfam" id="PF05636">
    <property type="entry name" value="HIGH_NTase1"/>
    <property type="match status" value="1"/>
</dbReference>
<name>A0ABY7JLH8_9FIRM</name>
<keyword evidence="2" id="KW-0963">Cytoplasm</keyword>
<dbReference type="PANTHER" id="PTHR37825:SF1">
    <property type="entry name" value="TRNA(MET) CYTIDINE ACETATE LIGASE"/>
    <property type="match status" value="1"/>
</dbReference>
<dbReference type="HAMAP" id="MF_01539">
    <property type="entry name" value="TmcAL"/>
    <property type="match status" value="1"/>
</dbReference>
<feature type="binding site" evidence="2">
    <location>
        <position position="195"/>
    </location>
    <ligand>
        <name>ATP</name>
        <dbReference type="ChEBI" id="CHEBI:30616"/>
    </ligand>
</feature>
<sequence length="439" mass="50879">MRIGSIIAEYNPFHNGHKYQIDQYKKIDKCTHLVAIMSGNFVQRGGPALIDKFTRAKIAIENGVDLVIELPSMYATQTAELFARGAVCSLDSLNCIDSLCYGSELGQIDKIKAIADLLVRDKDVFEERLNKILEEEKSYAKAREKALIEILNYVNNESIMIDEDFLRAPNNILAIEYEKELMRIQSKINSMTIIRKDSNHNDDSIGNSISSASAVRNFLCKDVYSSLLSNSQKIDILKNNINIISKNICSETYNEIVKLLENDIIPLNENEFFDYICLNVVREEDKLDSFFEVKEGLENSIRKNIIYSKNMEQLLDSLVSKRYSRAKIRRSLFNILLNLQKDEMEKVKHIKKVPYIRILAFNDRGREILKKIKYNSDVKIIMSLAKAKKVKYYEENIVYKMLLDFDLRSSNIYYQKYFALNRDCFCKGEPDYISLIKKI</sequence>
<dbReference type="NCBIfam" id="NF010191">
    <property type="entry name" value="PRK13670.1"/>
    <property type="match status" value="1"/>
</dbReference>
<feature type="binding site" evidence="2">
    <location>
        <position position="102"/>
    </location>
    <ligand>
        <name>ATP</name>
        <dbReference type="ChEBI" id="CHEBI:30616"/>
    </ligand>
</feature>
<proteinExistence type="inferred from homology"/>
<keyword evidence="2" id="KW-0694">RNA-binding</keyword>
<dbReference type="EC" id="6.3.4.-" evidence="2"/>
<keyword evidence="2" id="KW-0067">ATP-binding</keyword>
<keyword evidence="2" id="KW-0820">tRNA-binding</keyword>
<dbReference type="RefSeq" id="WP_269310875.1">
    <property type="nucleotide sequence ID" value="NZ_CP114052.1"/>
</dbReference>
<protein>
    <recommendedName>
        <fullName evidence="2">tRNA(Met) cytidine acetate ligase</fullName>
        <ecNumber evidence="2">6.3.4.-</ecNumber>
    </recommendedName>
</protein>
<comment type="function">
    <text evidence="2">Catalyzes the formation of N(4)-acetylcytidine (ac(4)C) at the wobble position of elongator tRNA(Met), using acetate and ATP as substrates. First activates an acetate ion to form acetyladenylate (Ac-AMP) and then transfers the acetyl group to tRNA to form ac(4)C34.</text>
</comment>
<dbReference type="InterPro" id="IPR014729">
    <property type="entry name" value="Rossmann-like_a/b/a_fold"/>
</dbReference>
<keyword evidence="4" id="KW-1185">Reference proteome</keyword>
<dbReference type="InterPro" id="IPR008513">
    <property type="entry name" value="tRNA(Met)_cyd_acetate_ligase"/>
</dbReference>
<organism evidence="3 4">
    <name type="scientific">Peptostreptococcus equinus</name>
    <dbReference type="NCBI Taxonomy" id="3003601"/>
    <lineage>
        <taxon>Bacteria</taxon>
        <taxon>Bacillati</taxon>
        <taxon>Bacillota</taxon>
        <taxon>Clostridia</taxon>
        <taxon>Peptostreptococcales</taxon>
        <taxon>Peptostreptococcaceae</taxon>
        <taxon>Peptostreptococcus</taxon>
    </lineage>
</organism>